<organism evidence="3 4">
    <name type="scientific">Rhododendron griersonianum</name>
    <dbReference type="NCBI Taxonomy" id="479676"/>
    <lineage>
        <taxon>Eukaryota</taxon>
        <taxon>Viridiplantae</taxon>
        <taxon>Streptophyta</taxon>
        <taxon>Embryophyta</taxon>
        <taxon>Tracheophyta</taxon>
        <taxon>Spermatophyta</taxon>
        <taxon>Magnoliopsida</taxon>
        <taxon>eudicotyledons</taxon>
        <taxon>Gunneridae</taxon>
        <taxon>Pentapetalae</taxon>
        <taxon>asterids</taxon>
        <taxon>Ericales</taxon>
        <taxon>Ericaceae</taxon>
        <taxon>Ericoideae</taxon>
        <taxon>Rhodoreae</taxon>
        <taxon>Rhododendron</taxon>
    </lineage>
</organism>
<comment type="caution">
    <text evidence="3">The sequence shown here is derived from an EMBL/GenBank/DDBJ whole genome shotgun (WGS) entry which is preliminary data.</text>
</comment>
<dbReference type="InterPro" id="IPR000157">
    <property type="entry name" value="TIR_dom"/>
</dbReference>
<name>A0AAV6LBT5_9ERIC</name>
<sequence>MQRRSSTAMSWWGQIFQRGKMTQSNCHVFINYRRVDTNKNVAGLLYDHFSRLNLRPFLDNKSMKPGDKLFEKIHAAIRDCKVGIAVFSPNYCNSYFCLHELCMIMECKKRVIPIFVDVKPSELRVVDNGSCPAKELVRFREAIAEVKNTVGLTFDSTNGRIRENKEEKTLGVLKKAIHLEIWKDIGETRSPSQVWKMLDCIASNHRGKYLLVEHWVQCFEEDKYKQDDFDFEDPPFEVRDECYPIEAKELEGSKVEGNVAKQSRHEDQMHGEIVESVEEKDIKEIIVEVKAHKEETSVEKEKDVIDQEIGGKVENDQRKKAKIWKVKENIQEIFYDKVEVDMSNIVKDYGLQPCEFVGKITLLKHENGSHEGKIPGSWISQIDLKNSAFDAG</sequence>
<dbReference type="AlphaFoldDB" id="A0AAV6LBT5"/>
<evidence type="ECO:0000313" key="4">
    <source>
        <dbReference type="Proteomes" id="UP000823749"/>
    </source>
</evidence>
<accession>A0AAV6LBT5</accession>
<dbReference type="InterPro" id="IPR035897">
    <property type="entry name" value="Toll_tir_struct_dom_sf"/>
</dbReference>
<dbReference type="EMBL" id="JACTNZ010000002">
    <property type="protein sequence ID" value="KAG5561564.1"/>
    <property type="molecule type" value="Genomic_DNA"/>
</dbReference>
<dbReference type="SMART" id="SM00255">
    <property type="entry name" value="TIR"/>
    <property type="match status" value="1"/>
</dbReference>
<protein>
    <recommendedName>
        <fullName evidence="2">TIR domain-containing protein</fullName>
    </recommendedName>
</protein>
<proteinExistence type="predicted"/>
<evidence type="ECO:0000256" key="1">
    <source>
        <dbReference type="ARBA" id="ARBA00023027"/>
    </source>
</evidence>
<evidence type="ECO:0000259" key="2">
    <source>
        <dbReference type="PROSITE" id="PS50104"/>
    </source>
</evidence>
<gene>
    <name evidence="3" type="ORF">RHGRI_004569</name>
</gene>
<keyword evidence="4" id="KW-1185">Reference proteome</keyword>
<dbReference type="Gene3D" id="3.40.50.10140">
    <property type="entry name" value="Toll/interleukin-1 receptor homology (TIR) domain"/>
    <property type="match status" value="1"/>
</dbReference>
<keyword evidence="1" id="KW-0520">NAD</keyword>
<dbReference type="PANTHER" id="PTHR32009:SF131">
    <property type="entry name" value="OS07G0566800 PROTEIN"/>
    <property type="match status" value="1"/>
</dbReference>
<dbReference type="SUPFAM" id="SSF52200">
    <property type="entry name" value="Toll/Interleukin receptor TIR domain"/>
    <property type="match status" value="1"/>
</dbReference>
<dbReference type="PANTHER" id="PTHR32009">
    <property type="entry name" value="TMV RESISTANCE PROTEIN N-LIKE"/>
    <property type="match status" value="1"/>
</dbReference>
<dbReference type="Proteomes" id="UP000823749">
    <property type="component" value="Chromosome 2"/>
</dbReference>
<dbReference type="Pfam" id="PF01582">
    <property type="entry name" value="TIR"/>
    <property type="match status" value="1"/>
</dbReference>
<reference evidence="3" key="1">
    <citation type="submission" date="2020-08" db="EMBL/GenBank/DDBJ databases">
        <title>Plant Genome Project.</title>
        <authorList>
            <person name="Zhang R.-G."/>
        </authorList>
    </citation>
    <scope>NUCLEOTIDE SEQUENCE</scope>
    <source>
        <strain evidence="3">WSP0</strain>
        <tissue evidence="3">Leaf</tissue>
    </source>
</reference>
<feature type="domain" description="TIR" evidence="2">
    <location>
        <begin position="24"/>
        <end position="177"/>
    </location>
</feature>
<evidence type="ECO:0000313" key="3">
    <source>
        <dbReference type="EMBL" id="KAG5561564.1"/>
    </source>
</evidence>
<dbReference type="PROSITE" id="PS50104">
    <property type="entry name" value="TIR"/>
    <property type="match status" value="1"/>
</dbReference>
<dbReference type="GO" id="GO:0007165">
    <property type="term" value="P:signal transduction"/>
    <property type="evidence" value="ECO:0007669"/>
    <property type="project" value="InterPro"/>
</dbReference>